<keyword evidence="1" id="KW-0472">Membrane</keyword>
<keyword evidence="1" id="KW-1133">Transmembrane helix</keyword>
<dbReference type="eggNOG" id="ENOG5034B0Q">
    <property type="taxonomic scope" value="Bacteria"/>
</dbReference>
<reference evidence="2 3" key="1">
    <citation type="journal article" date="2008" name="Infect. Immun.">
        <title>Genome of Mycoplasma arthritidis.</title>
        <authorList>
            <person name="Dybvig K."/>
            <person name="Zuhua C."/>
            <person name="Lao P."/>
            <person name="Jordan D.S."/>
            <person name="French C.T."/>
            <person name="Tu A.H."/>
            <person name="Loraine A.E."/>
        </authorList>
    </citation>
    <scope>NUCLEOTIDE SEQUENCE [LARGE SCALE GENOMIC DNA]</scope>
    <source>
        <strain evidence="2 3">158L3-1</strain>
    </source>
</reference>
<dbReference type="Proteomes" id="UP000008812">
    <property type="component" value="Chromosome"/>
</dbReference>
<accession>B3PND5</accession>
<sequence length="627" mass="74093">MIMDNNETKSESKEIQLENFYVDPINKFWLPIYNEIQPKISKFFENEFENDEELKKQIDSSNKAIRETRLVIATEKRSKKITAKKVANVFIIISFFLIFGLFFIPFLKSNLRAIKEFNDFEKKHLDEITREKSLRSWYFNKTIAKYTPQEIKDTILSCLSFNRILDVNSEEIDLVSHLNGFAGIAVVNKYESQRRTFYDMLYFNEYHKIITTSNSITITVYDSEGRASYRVLTAYHRENTPFIDIDQLLNLPTNYLPKLEFYGSKSNVTDRQYNKMKKTASFVFENVEFVKRFHFDTNDEIGLMTYFPVAIQEKFVQYDNIVREYKLPKVYISKYKKNIYFPRQVALQHLKTYNNSLSWLKDFDIWDDDLNVTKKLEPIKNSLEVIIKALLQGLTIAYLNRNISGEILEDWNQNSHVNDFSGTKNEAKRTWELHTTHISNIINSSRKFTMVSNSADRPVISQIVEAKKSGSWFDIQISSRSYWSREEIDNVWVEGEIIPVPYVRYYPFSENKRVFHHSEFCFNDPNIIVSTSQLSPYYNVFSSGNEELDELIKNNRITFNRKALNEMPILEKTIRKINSIYTLNPEWKNKIEIHVDYAGFGVYLNEVPQNFDVISFRAKLDKSFNQN</sequence>
<keyword evidence="1" id="KW-0812">Transmembrane</keyword>
<dbReference type="AlphaFoldDB" id="B3PND5"/>
<dbReference type="HOGENOM" id="CLU_436672_0_0_14"/>
<evidence type="ECO:0000313" key="3">
    <source>
        <dbReference type="Proteomes" id="UP000008812"/>
    </source>
</evidence>
<gene>
    <name evidence="2" type="ordered locus">MARTH_orf803</name>
</gene>
<dbReference type="EMBL" id="CP001047">
    <property type="protein sequence ID" value="ACF07537.1"/>
    <property type="molecule type" value="Genomic_DNA"/>
</dbReference>
<name>B3PND5_META1</name>
<feature type="transmembrane region" description="Helical" evidence="1">
    <location>
        <begin position="86"/>
        <end position="107"/>
    </location>
</feature>
<organism evidence="2 3">
    <name type="scientific">Metamycoplasma arthritidis (strain 158L3-1)</name>
    <name type="common">Mycoplasma arthritidis</name>
    <dbReference type="NCBI Taxonomy" id="243272"/>
    <lineage>
        <taxon>Bacteria</taxon>
        <taxon>Bacillati</taxon>
        <taxon>Mycoplasmatota</taxon>
        <taxon>Mycoplasmoidales</taxon>
        <taxon>Metamycoplasmataceae</taxon>
        <taxon>Metamycoplasma</taxon>
    </lineage>
</organism>
<proteinExistence type="predicted"/>
<dbReference type="KEGG" id="mat:MARTH_orf803"/>
<dbReference type="STRING" id="243272.MARTH_orf803"/>
<protein>
    <submittedName>
        <fullName evidence="2">Uncharacterized protein</fullName>
    </submittedName>
</protein>
<keyword evidence="3" id="KW-1185">Reference proteome</keyword>
<evidence type="ECO:0000256" key="1">
    <source>
        <dbReference type="SAM" id="Phobius"/>
    </source>
</evidence>
<evidence type="ECO:0000313" key="2">
    <source>
        <dbReference type="EMBL" id="ACF07537.1"/>
    </source>
</evidence>